<dbReference type="PANTHER" id="PTHR21248:SF22">
    <property type="entry name" value="PHOSPHOLIPASE D"/>
    <property type="match status" value="1"/>
</dbReference>
<dbReference type="EMBL" id="QLQD01000045">
    <property type="protein sequence ID" value="RLU57238.1"/>
    <property type="molecule type" value="Genomic_DNA"/>
</dbReference>
<dbReference type="InterPro" id="IPR025202">
    <property type="entry name" value="PLD-like_dom"/>
</dbReference>
<dbReference type="SMART" id="SM00155">
    <property type="entry name" value="PLDc"/>
    <property type="match status" value="2"/>
</dbReference>
<dbReference type="CDD" id="cd09154">
    <property type="entry name" value="PLDc_SMU_988_like_1"/>
    <property type="match status" value="1"/>
</dbReference>
<evidence type="ECO:0000256" key="2">
    <source>
        <dbReference type="ARBA" id="ARBA00022475"/>
    </source>
</evidence>
<dbReference type="STRING" id="1346.BMF34_04655"/>
<dbReference type="CDD" id="cd09160">
    <property type="entry name" value="PLDc_SMU_988_like_2"/>
    <property type="match status" value="1"/>
</dbReference>
<keyword evidence="6 9" id="KW-1133">Transmembrane helix</keyword>
<dbReference type="GO" id="GO:0008808">
    <property type="term" value="F:cardiolipin synthase activity"/>
    <property type="evidence" value="ECO:0007669"/>
    <property type="project" value="UniProtKB-UniRule"/>
</dbReference>
<dbReference type="InterPro" id="IPR001736">
    <property type="entry name" value="PLipase_D/transphosphatidylase"/>
</dbReference>
<organism evidence="11 12">
    <name type="scientific">Streptococcus iniae</name>
    <name type="common">Streptococcus shiloi</name>
    <dbReference type="NCBI Taxonomy" id="1346"/>
    <lineage>
        <taxon>Bacteria</taxon>
        <taxon>Bacillati</taxon>
        <taxon>Bacillota</taxon>
        <taxon>Bacilli</taxon>
        <taxon>Lactobacillales</taxon>
        <taxon>Streptococcaceae</taxon>
        <taxon>Streptococcus</taxon>
    </lineage>
</organism>
<dbReference type="GeneID" id="35765534"/>
<feature type="domain" description="PLD phosphodiesterase" evidence="10">
    <location>
        <begin position="442"/>
        <end position="469"/>
    </location>
</feature>
<name>A0A3L8GLC6_STRIN</name>
<keyword evidence="7 9" id="KW-0472">Membrane</keyword>
<sequence>MVEVSIIAKKIKVKHLLHKSKRGVLRGIFSRATIIALLIFIQILFIMKSYVWIEQYSYGLTIVEGIFTIIVVLYLVNSEMDAISRVTWLILVMIAPLLGCLFFFYTKYDIGYRGLKRRISHLVELSRPYLKDDEAVVEILKDNTSTTYHLVQYLQRSRASFPVYNNTQSSYFSGGEDFFETFKEELLKAKQYIFLEFFIIAEGLMWGEILSILEAKVKEGVEVRVLYDGMNELSTLSSDYAERLAKIGIKAKSFSPISPFITTYYNYRDHRKIVVIDGEVAFTGGINLADEYINEIERFGRWKDAGLMLKGEAVDSFLILFLQMWSITEDDLVIEPYLSHHQQQLPTDGYVIPYGDSPLDHDKIGENVYIDILNHAKEYVYIMTPYLILDSELEHAIRFASERGVDIRILMPGKPDKPIPYALAKTYYKALMSSGVKIYEYEPGFVHSKVFVSDNTKAVVGSINLDYRSLYHHFECATYLYRTASIADIVKDFQEAQAESKLVTYKMLEERPWHQKIVGLLVKTIAPLL</sequence>
<dbReference type="RefSeq" id="WP_003099534.1">
    <property type="nucleotide sequence ID" value="NZ_CP010783.1"/>
</dbReference>
<dbReference type="Pfam" id="PF13091">
    <property type="entry name" value="PLDc_2"/>
    <property type="match status" value="2"/>
</dbReference>
<dbReference type="AlphaFoldDB" id="A0A3L8GLC6"/>
<protein>
    <recommendedName>
        <fullName evidence="8">Cardiolipin synthase</fullName>
        <ecNumber evidence="8">2.7.8.-</ecNumber>
    </recommendedName>
</protein>
<keyword evidence="5" id="KW-0677">Repeat</keyword>
<comment type="subcellular location">
    <subcellularLocation>
        <location evidence="1">Cell membrane</location>
    </subcellularLocation>
</comment>
<evidence type="ECO:0000256" key="9">
    <source>
        <dbReference type="SAM" id="Phobius"/>
    </source>
</evidence>
<dbReference type="SUPFAM" id="SSF56024">
    <property type="entry name" value="Phospholipase D/nuclease"/>
    <property type="match status" value="2"/>
</dbReference>
<evidence type="ECO:0000256" key="4">
    <source>
        <dbReference type="ARBA" id="ARBA00022692"/>
    </source>
</evidence>
<keyword evidence="2" id="KW-1003">Cell membrane</keyword>
<feature type="domain" description="PLD phosphodiesterase" evidence="10">
    <location>
        <begin position="265"/>
        <end position="292"/>
    </location>
</feature>
<reference evidence="11 12" key="1">
    <citation type="submission" date="2018-06" db="EMBL/GenBank/DDBJ databases">
        <title>Mutators as drivers of adaptation in pathogenic bacteria and a risk factor for host jumps and vaccine escape.</title>
        <authorList>
            <person name="Barnes A.C."/>
            <person name="Silayeva O."/>
        </authorList>
    </citation>
    <scope>NUCLEOTIDE SEQUENCE [LARGE SCALE GENOMIC DNA]</scope>
    <source>
        <strain evidence="11 12">QMA0445</strain>
    </source>
</reference>
<dbReference type="OrthoDB" id="9762009at2"/>
<dbReference type="EC" id="2.7.8.-" evidence="8"/>
<evidence type="ECO:0000256" key="8">
    <source>
        <dbReference type="NCBIfam" id="TIGR04265"/>
    </source>
</evidence>
<dbReference type="NCBIfam" id="TIGR04265">
    <property type="entry name" value="bac_cardiolipin"/>
    <property type="match status" value="1"/>
</dbReference>
<dbReference type="GO" id="GO:0005886">
    <property type="term" value="C:plasma membrane"/>
    <property type="evidence" value="ECO:0007669"/>
    <property type="project" value="UniProtKB-SubCell"/>
</dbReference>
<evidence type="ECO:0000313" key="11">
    <source>
        <dbReference type="EMBL" id="RLU57238.1"/>
    </source>
</evidence>
<dbReference type="GO" id="GO:0032049">
    <property type="term" value="P:cardiolipin biosynthetic process"/>
    <property type="evidence" value="ECO:0007669"/>
    <property type="project" value="UniProtKB-UniRule"/>
</dbReference>
<feature type="transmembrane region" description="Helical" evidence="9">
    <location>
        <begin position="88"/>
        <end position="106"/>
    </location>
</feature>
<dbReference type="PANTHER" id="PTHR21248">
    <property type="entry name" value="CARDIOLIPIN SYNTHASE"/>
    <property type="match status" value="1"/>
</dbReference>
<feature type="transmembrane region" description="Helical" evidence="9">
    <location>
        <begin position="28"/>
        <end position="50"/>
    </location>
</feature>
<dbReference type="InterPro" id="IPR022924">
    <property type="entry name" value="Cardiolipin_synthase"/>
</dbReference>
<evidence type="ECO:0000256" key="5">
    <source>
        <dbReference type="ARBA" id="ARBA00022737"/>
    </source>
</evidence>
<evidence type="ECO:0000256" key="1">
    <source>
        <dbReference type="ARBA" id="ARBA00004236"/>
    </source>
</evidence>
<gene>
    <name evidence="11" type="primary">cls</name>
    <name evidence="11" type="ORF">DIY07_04955</name>
</gene>
<feature type="transmembrane region" description="Helical" evidence="9">
    <location>
        <begin position="56"/>
        <end position="76"/>
    </location>
</feature>
<dbReference type="Gene3D" id="3.30.870.10">
    <property type="entry name" value="Endonuclease Chain A"/>
    <property type="match status" value="2"/>
</dbReference>
<evidence type="ECO:0000256" key="7">
    <source>
        <dbReference type="ARBA" id="ARBA00023136"/>
    </source>
</evidence>
<comment type="caution">
    <text evidence="11">The sequence shown here is derived from an EMBL/GenBank/DDBJ whole genome shotgun (WGS) entry which is preliminary data.</text>
</comment>
<keyword evidence="3" id="KW-0808">Transferase</keyword>
<evidence type="ECO:0000313" key="12">
    <source>
        <dbReference type="Proteomes" id="UP000269148"/>
    </source>
</evidence>
<evidence type="ECO:0000259" key="10">
    <source>
        <dbReference type="PROSITE" id="PS50035"/>
    </source>
</evidence>
<evidence type="ECO:0000256" key="3">
    <source>
        <dbReference type="ARBA" id="ARBA00022679"/>
    </source>
</evidence>
<keyword evidence="4 9" id="KW-0812">Transmembrane</keyword>
<dbReference type="Proteomes" id="UP000269148">
    <property type="component" value="Unassembled WGS sequence"/>
</dbReference>
<dbReference type="PROSITE" id="PS50035">
    <property type="entry name" value="PLD"/>
    <property type="match status" value="2"/>
</dbReference>
<proteinExistence type="predicted"/>
<accession>A0A3L8GLC6</accession>
<evidence type="ECO:0000256" key="6">
    <source>
        <dbReference type="ARBA" id="ARBA00022989"/>
    </source>
</evidence>